<dbReference type="InterPro" id="IPR002104">
    <property type="entry name" value="Integrase_catalytic"/>
</dbReference>
<dbReference type="InterPro" id="IPR028259">
    <property type="entry name" value="AP2-like_int_N"/>
</dbReference>
<comment type="caution">
    <text evidence="5">The sequence shown here is derived from an EMBL/GenBank/DDBJ whole genome shotgun (WGS) entry which is preliminary data.</text>
</comment>
<dbReference type="GO" id="GO:0003677">
    <property type="term" value="F:DNA binding"/>
    <property type="evidence" value="ECO:0007669"/>
    <property type="project" value="UniProtKB-KW"/>
</dbReference>
<dbReference type="PROSITE" id="PS51898">
    <property type="entry name" value="TYR_RECOMBINASE"/>
    <property type="match status" value="1"/>
</dbReference>
<dbReference type="Gene3D" id="1.10.150.130">
    <property type="match status" value="1"/>
</dbReference>
<evidence type="ECO:0000313" key="6">
    <source>
        <dbReference type="Proteomes" id="UP000576969"/>
    </source>
</evidence>
<dbReference type="Pfam" id="PF14657">
    <property type="entry name" value="Arm-DNA-bind_4"/>
    <property type="match status" value="1"/>
</dbReference>
<dbReference type="AlphaFoldDB" id="A0A7Y9GK82"/>
<dbReference type="CDD" id="cd01189">
    <property type="entry name" value="INT_ICEBs1_C_like"/>
    <property type="match status" value="1"/>
</dbReference>
<dbReference type="InterPro" id="IPR010998">
    <property type="entry name" value="Integrase_recombinase_N"/>
</dbReference>
<proteinExistence type="inferred from homology"/>
<protein>
    <submittedName>
        <fullName evidence="5">Integrase</fullName>
    </submittedName>
</protein>
<dbReference type="InterPro" id="IPR011010">
    <property type="entry name" value="DNA_brk_join_enz"/>
</dbReference>
<dbReference type="InterPro" id="IPR013762">
    <property type="entry name" value="Integrase-like_cat_sf"/>
</dbReference>
<evidence type="ECO:0000313" key="5">
    <source>
        <dbReference type="EMBL" id="NYE18061.1"/>
    </source>
</evidence>
<accession>A0A7Y9GK82</accession>
<feature type="domain" description="Tyr recombinase" evidence="4">
    <location>
        <begin position="179"/>
        <end position="366"/>
    </location>
</feature>
<dbReference type="PANTHER" id="PTHR30349:SF64">
    <property type="entry name" value="PROPHAGE INTEGRASE INTD-RELATED"/>
    <property type="match status" value="1"/>
</dbReference>
<dbReference type="GO" id="GO:0006310">
    <property type="term" value="P:DNA recombination"/>
    <property type="evidence" value="ECO:0007669"/>
    <property type="project" value="UniProtKB-KW"/>
</dbReference>
<evidence type="ECO:0000256" key="1">
    <source>
        <dbReference type="ARBA" id="ARBA00008857"/>
    </source>
</evidence>
<organism evidence="5 6">
    <name type="scientific">Microbacterium immunditiarum</name>
    <dbReference type="NCBI Taxonomy" id="337480"/>
    <lineage>
        <taxon>Bacteria</taxon>
        <taxon>Bacillati</taxon>
        <taxon>Actinomycetota</taxon>
        <taxon>Actinomycetes</taxon>
        <taxon>Micrococcales</taxon>
        <taxon>Microbacteriaceae</taxon>
        <taxon>Microbacterium</taxon>
    </lineage>
</organism>
<dbReference type="RefSeq" id="WP_246300992.1">
    <property type="nucleotide sequence ID" value="NZ_JACCBV010000001.1"/>
</dbReference>
<dbReference type="EMBL" id="JACCBV010000001">
    <property type="protein sequence ID" value="NYE18061.1"/>
    <property type="molecule type" value="Genomic_DNA"/>
</dbReference>
<comment type="similarity">
    <text evidence="1">Belongs to the 'phage' integrase family.</text>
</comment>
<dbReference type="SUPFAM" id="SSF56349">
    <property type="entry name" value="DNA breaking-rejoining enzymes"/>
    <property type="match status" value="1"/>
</dbReference>
<keyword evidence="3" id="KW-0233">DNA recombination</keyword>
<gene>
    <name evidence="5" type="ORF">BJ991_000089</name>
</gene>
<dbReference type="PANTHER" id="PTHR30349">
    <property type="entry name" value="PHAGE INTEGRASE-RELATED"/>
    <property type="match status" value="1"/>
</dbReference>
<reference evidence="5 6" key="1">
    <citation type="submission" date="2020-07" db="EMBL/GenBank/DDBJ databases">
        <title>Sequencing the genomes of 1000 actinobacteria strains.</title>
        <authorList>
            <person name="Klenk H.-P."/>
        </authorList>
    </citation>
    <scope>NUCLEOTIDE SEQUENCE [LARGE SCALE GENOMIC DNA]</scope>
    <source>
        <strain evidence="5 6">DSM 24662</strain>
    </source>
</reference>
<keyword evidence="6" id="KW-1185">Reference proteome</keyword>
<evidence type="ECO:0000259" key="4">
    <source>
        <dbReference type="PROSITE" id="PS51898"/>
    </source>
</evidence>
<dbReference type="Proteomes" id="UP000576969">
    <property type="component" value="Unassembled WGS sequence"/>
</dbReference>
<dbReference type="GO" id="GO:0015074">
    <property type="term" value="P:DNA integration"/>
    <property type="evidence" value="ECO:0007669"/>
    <property type="project" value="InterPro"/>
</dbReference>
<evidence type="ECO:0000256" key="3">
    <source>
        <dbReference type="ARBA" id="ARBA00023172"/>
    </source>
</evidence>
<dbReference type="Gene3D" id="1.10.443.10">
    <property type="entry name" value="Intergrase catalytic core"/>
    <property type="match status" value="1"/>
</dbReference>
<keyword evidence="2" id="KW-0238">DNA-binding</keyword>
<evidence type="ECO:0000256" key="2">
    <source>
        <dbReference type="ARBA" id="ARBA00023125"/>
    </source>
</evidence>
<name>A0A7Y9GK82_9MICO</name>
<dbReference type="Pfam" id="PF00589">
    <property type="entry name" value="Phage_integrase"/>
    <property type="match status" value="1"/>
</dbReference>
<sequence>MSRALIDTLSQEVIEMGSVQPYRTRSGKRYEVRYKKPDGTHAGKRGFATKREAEDYLADVTVSINDNQYIDPGDARITVGELAQDWLLDQATVLKPSSFHPIESAWRNHVEPRWATFQIGAVRYSDVRSWVTELAADVGAVTVIRSHGILSAILDVAVRDRRIAENSVRGMRLPRKRAKRRVYLTHGQVERLAATSKYPEVVYFLAYTGLRWGEMTGLRVRDLNLTRRRVFVQENAVMVNGTVHIGSPKSHASRSVPYPEFLDDVLRASAVRKAPDAFLFGTGGAPLKLPNSRDGWFAAAVRRAMKEDPLFQRVTPHDMRHTAASLAISAGANVKVVQRMLGHASAAMTLDIYADLFDEDLDDVAGALGRARQDVYVLTESAGPKAQAAITASPDAVRIVWVVTVGPIPVAACENRAGADAWVRAARSTDHSDAPASYRVWELSIAPDELPSQ</sequence>
<dbReference type="InterPro" id="IPR050090">
    <property type="entry name" value="Tyrosine_recombinase_XerCD"/>
</dbReference>